<feature type="region of interest" description="Disordered" evidence="1">
    <location>
        <begin position="143"/>
        <end position="187"/>
    </location>
</feature>
<feature type="compositionally biased region" description="Basic residues" evidence="1">
    <location>
        <begin position="54"/>
        <end position="65"/>
    </location>
</feature>
<reference evidence="2" key="1">
    <citation type="journal article" date="2002" name="Nature">
        <title>The genome sequence and structure of rice chromosome 1.</title>
        <authorList>
            <person name="Sasaki T."/>
            <person name="Matsumoto T."/>
            <person name="Yamamoto K."/>
            <person name="Sakata K."/>
            <person name="Baba T."/>
            <person name="Katayose Y."/>
            <person name="Wu J."/>
            <person name="Niimura Y."/>
            <person name="Cheng Z."/>
            <person name="Nagamura Y."/>
            <person name="Antonio B.A."/>
            <person name="Kanamori H."/>
            <person name="Hosokawa S."/>
            <person name="Masukawa M."/>
            <person name="Arikawa K."/>
            <person name="Chiden Y."/>
            <person name="Hayashi M."/>
            <person name="Okamoto M."/>
            <person name="Ando T."/>
            <person name="Aoki H."/>
            <person name="Arita K."/>
            <person name="Hamada M."/>
            <person name="Harada C."/>
            <person name="Hijishita S."/>
            <person name="Honda M."/>
            <person name="Ichikawa Y."/>
            <person name="Idonuma A."/>
            <person name="Iijima M."/>
            <person name="Ikeda M."/>
            <person name="Ikeno M."/>
            <person name="Itoh S."/>
            <person name="Itoh T."/>
            <person name="Itoh Y."/>
            <person name="Itoh Y."/>
            <person name="Iwabuchi A."/>
            <person name="Kamiya K."/>
            <person name="Karasawa W."/>
            <person name="Katagiri S."/>
            <person name="Kikuta A."/>
            <person name="Kobayashi N."/>
            <person name="Kono I."/>
            <person name="Machita K."/>
            <person name="Maehara T."/>
            <person name="Mizuno H."/>
            <person name="Mizubayashi T."/>
            <person name="Mukai Y."/>
            <person name="Nagasaki H."/>
            <person name="Nakashima M."/>
            <person name="Nakama Y."/>
            <person name="Nakamichi Y."/>
            <person name="Nakamura M."/>
            <person name="Namiki N."/>
            <person name="Negishi M."/>
            <person name="Ohta I."/>
            <person name="Ono N."/>
            <person name="Saji S."/>
            <person name="Sakai K."/>
            <person name="Shibata M."/>
            <person name="Shimokawa T."/>
            <person name="Shomura A."/>
            <person name="Song J."/>
            <person name="Takazaki Y."/>
            <person name="Terasawa K."/>
            <person name="Tsuji K."/>
            <person name="Waki K."/>
            <person name="Yamagata H."/>
            <person name="Yamane H."/>
            <person name="Yoshiki S."/>
            <person name="Yoshihara R."/>
            <person name="Yukawa K."/>
            <person name="Zhong H."/>
            <person name="Iwama H."/>
            <person name="Endo T."/>
            <person name="Ito H."/>
            <person name="Hahn J.H."/>
            <person name="Kim H.I."/>
            <person name="Eun M.Y."/>
            <person name="Yano M."/>
            <person name="Jiang J."/>
            <person name="Gojobori T."/>
        </authorList>
    </citation>
    <scope>NUCLEOTIDE SEQUENCE [LARGE SCALE GENOMIC DNA]</scope>
</reference>
<dbReference type="AlphaFoldDB" id="Q5ZE63"/>
<dbReference type="Proteomes" id="UP000817658">
    <property type="component" value="Chromosome 1"/>
</dbReference>
<feature type="compositionally biased region" description="Low complexity" evidence="1">
    <location>
        <begin position="66"/>
        <end position="78"/>
    </location>
</feature>
<sequence length="327" mass="37326">MTRPRTRPPPLLLWRRGLGERRGGGGGIMVGEAWVPRVRRQDEDVDEAPQGGRLRWRERGKRRPASRLPPSRSRTWARTQRRTPPPTTRPTAPRTRRLGRSQGGWPTRARTAWRPLPSTSAPVAWGPWWTPWRRRRHCGRPPKRLLWKGPSMAETRGGGRRITRGIDGNGEGRHQKSRRRRVDNPAGPCDRVIDKLREGEVVVWRRGWLVGGETVVARVAEDLRMTISGSVRRSQDDLDSSKQNFRMQLPGIKHTFYSREMIHQNSDVVHAVGAAVPAVLGFKKQKFMKLCSNFCGSLADAFSELSWTDGQTLVRDLQERKGLVFIE</sequence>
<organism evidence="2">
    <name type="scientific">Oryza sativa subsp. japonica</name>
    <name type="common">Rice</name>
    <dbReference type="NCBI Taxonomy" id="39947"/>
    <lineage>
        <taxon>Eukaryota</taxon>
        <taxon>Viridiplantae</taxon>
        <taxon>Streptophyta</taxon>
        <taxon>Embryophyta</taxon>
        <taxon>Tracheophyta</taxon>
        <taxon>Spermatophyta</taxon>
        <taxon>Magnoliopsida</taxon>
        <taxon>Liliopsida</taxon>
        <taxon>Poales</taxon>
        <taxon>Poaceae</taxon>
        <taxon>BOP clade</taxon>
        <taxon>Oryzoideae</taxon>
        <taxon>Oryzeae</taxon>
        <taxon>Oryzinae</taxon>
        <taxon>Oryza</taxon>
        <taxon>Oryza sativa</taxon>
    </lineage>
</organism>
<evidence type="ECO:0000256" key="1">
    <source>
        <dbReference type="SAM" id="MobiDB-lite"/>
    </source>
</evidence>
<accession>Q5ZE63</accession>
<feature type="region of interest" description="Disordered" evidence="1">
    <location>
        <begin position="1"/>
        <end position="117"/>
    </location>
</feature>
<name>Q5ZE63_ORYSJ</name>
<evidence type="ECO:0000313" key="2">
    <source>
        <dbReference type="EMBL" id="BAD61177.1"/>
    </source>
</evidence>
<dbReference type="EMBL" id="AP002819">
    <property type="protein sequence ID" value="BAD61177.1"/>
    <property type="molecule type" value="Genomic_DNA"/>
</dbReference>
<gene>
    <name evidence="2" type="primary">P0501G01.27</name>
</gene>
<protein>
    <submittedName>
        <fullName evidence="2">Uncharacterized protein P0501G01.27</fullName>
    </submittedName>
</protein>
<proteinExistence type="predicted"/>